<accession>A0ABR4FJM9</accession>
<reference evidence="1 2" key="1">
    <citation type="submission" date="2024-07" db="EMBL/GenBank/DDBJ databases">
        <title>Section-level genome sequencing and comparative genomics of Aspergillus sections Usti and Cavernicolus.</title>
        <authorList>
            <consortium name="Lawrence Berkeley National Laboratory"/>
            <person name="Nybo J.L."/>
            <person name="Vesth T.C."/>
            <person name="Theobald S."/>
            <person name="Frisvad J.C."/>
            <person name="Larsen T.O."/>
            <person name="Kjaerboelling I."/>
            <person name="Rothschild-Mancinelli K."/>
            <person name="Lyhne E.K."/>
            <person name="Kogle M.E."/>
            <person name="Barry K."/>
            <person name="Clum A."/>
            <person name="Na H."/>
            <person name="Ledsgaard L."/>
            <person name="Lin J."/>
            <person name="Lipzen A."/>
            <person name="Kuo A."/>
            <person name="Riley R."/>
            <person name="Mondo S."/>
            <person name="Labutti K."/>
            <person name="Haridas S."/>
            <person name="Pangalinan J."/>
            <person name="Salamov A.A."/>
            <person name="Simmons B.A."/>
            <person name="Magnuson J.K."/>
            <person name="Chen J."/>
            <person name="Drula E."/>
            <person name="Henrissat B."/>
            <person name="Wiebenga A."/>
            <person name="Lubbers R.J."/>
            <person name="Gomes A.C."/>
            <person name="Makela M.R."/>
            <person name="Stajich J."/>
            <person name="Grigoriev I.V."/>
            <person name="Mortensen U.H."/>
            <person name="De Vries R.P."/>
            <person name="Baker S.E."/>
            <person name="Andersen M.R."/>
        </authorList>
    </citation>
    <scope>NUCLEOTIDE SEQUENCE [LARGE SCALE GENOMIC DNA]</scope>
    <source>
        <strain evidence="1 2">CBS 209.92</strain>
    </source>
</reference>
<evidence type="ECO:0000313" key="2">
    <source>
        <dbReference type="Proteomes" id="UP001610563"/>
    </source>
</evidence>
<dbReference type="Proteomes" id="UP001610563">
    <property type="component" value="Unassembled WGS sequence"/>
</dbReference>
<dbReference type="EMBL" id="JBFTWV010000235">
    <property type="protein sequence ID" value="KAL2783456.1"/>
    <property type="molecule type" value="Genomic_DNA"/>
</dbReference>
<dbReference type="Pfam" id="PF12013">
    <property type="entry name" value="OrsD"/>
    <property type="match status" value="1"/>
</dbReference>
<protein>
    <recommendedName>
        <fullName evidence="3">C2H2-type domain-containing protein</fullName>
    </recommendedName>
</protein>
<gene>
    <name evidence="1" type="ORF">BJX66DRAFT_344936</name>
</gene>
<proteinExistence type="predicted"/>
<name>A0ABR4FJM9_9EURO</name>
<sequence length="136" mass="15247">MLQTQYLDNIFASADSSENTKFQFTQRIFRLHICTAPRCQYAVPPSTLLTHLRTRHGSHPAAATLPLREAALEAMLQRPWADPAREPGLFPPPGGPPVPGLPIYQGYGCPHCPYITRSLKATQNHRRQAHQDQDSH</sequence>
<evidence type="ECO:0008006" key="3">
    <source>
        <dbReference type="Google" id="ProtNLM"/>
    </source>
</evidence>
<keyword evidence="2" id="KW-1185">Reference proteome</keyword>
<dbReference type="InterPro" id="IPR022698">
    <property type="entry name" value="OrsD"/>
</dbReference>
<comment type="caution">
    <text evidence="1">The sequence shown here is derived from an EMBL/GenBank/DDBJ whole genome shotgun (WGS) entry which is preliminary data.</text>
</comment>
<evidence type="ECO:0000313" key="1">
    <source>
        <dbReference type="EMBL" id="KAL2783456.1"/>
    </source>
</evidence>
<organism evidence="1 2">
    <name type="scientific">Aspergillus keveii</name>
    <dbReference type="NCBI Taxonomy" id="714993"/>
    <lineage>
        <taxon>Eukaryota</taxon>
        <taxon>Fungi</taxon>
        <taxon>Dikarya</taxon>
        <taxon>Ascomycota</taxon>
        <taxon>Pezizomycotina</taxon>
        <taxon>Eurotiomycetes</taxon>
        <taxon>Eurotiomycetidae</taxon>
        <taxon>Eurotiales</taxon>
        <taxon>Aspergillaceae</taxon>
        <taxon>Aspergillus</taxon>
        <taxon>Aspergillus subgen. Nidulantes</taxon>
    </lineage>
</organism>